<proteinExistence type="predicted"/>
<feature type="compositionally biased region" description="Basic residues" evidence="1">
    <location>
        <begin position="334"/>
        <end position="345"/>
    </location>
</feature>
<feature type="compositionally biased region" description="Pro residues" evidence="1">
    <location>
        <begin position="248"/>
        <end position="261"/>
    </location>
</feature>
<feature type="compositionally biased region" description="Basic and acidic residues" evidence="1">
    <location>
        <begin position="266"/>
        <end position="301"/>
    </location>
</feature>
<accession>A0A843W7K6</accession>
<reference evidence="2" key="1">
    <citation type="submission" date="2017-07" db="EMBL/GenBank/DDBJ databases">
        <title>Taro Niue Genome Assembly and Annotation.</title>
        <authorList>
            <person name="Atibalentja N."/>
            <person name="Keating K."/>
            <person name="Fields C.J."/>
        </authorList>
    </citation>
    <scope>NUCLEOTIDE SEQUENCE</scope>
    <source>
        <strain evidence="2">Niue_2</strain>
        <tissue evidence="2">Leaf</tissue>
    </source>
</reference>
<dbReference type="EMBL" id="NMUH01003017">
    <property type="protein sequence ID" value="MQM03347.1"/>
    <property type="molecule type" value="Genomic_DNA"/>
</dbReference>
<comment type="caution">
    <text evidence="2">The sequence shown here is derived from an EMBL/GenBank/DDBJ whole genome shotgun (WGS) entry which is preliminary data.</text>
</comment>
<gene>
    <name evidence="2" type="ORF">Taro_036127</name>
</gene>
<evidence type="ECO:0000256" key="1">
    <source>
        <dbReference type="SAM" id="MobiDB-lite"/>
    </source>
</evidence>
<evidence type="ECO:0000313" key="3">
    <source>
        <dbReference type="Proteomes" id="UP000652761"/>
    </source>
</evidence>
<organism evidence="2 3">
    <name type="scientific">Colocasia esculenta</name>
    <name type="common">Wild taro</name>
    <name type="synonym">Arum esculentum</name>
    <dbReference type="NCBI Taxonomy" id="4460"/>
    <lineage>
        <taxon>Eukaryota</taxon>
        <taxon>Viridiplantae</taxon>
        <taxon>Streptophyta</taxon>
        <taxon>Embryophyta</taxon>
        <taxon>Tracheophyta</taxon>
        <taxon>Spermatophyta</taxon>
        <taxon>Magnoliopsida</taxon>
        <taxon>Liliopsida</taxon>
        <taxon>Araceae</taxon>
        <taxon>Aroideae</taxon>
        <taxon>Colocasieae</taxon>
        <taxon>Colocasia</taxon>
    </lineage>
</organism>
<dbReference type="AlphaFoldDB" id="A0A843W7K6"/>
<protein>
    <submittedName>
        <fullName evidence="2">Uncharacterized protein</fullName>
    </submittedName>
</protein>
<feature type="region of interest" description="Disordered" evidence="1">
    <location>
        <begin position="247"/>
        <end position="361"/>
    </location>
</feature>
<sequence>MAALTPVGGHSTLLAGAAMPQPFSCAWVSSSGWPRAFFGRATPAAVMVAEERSTARRPTTGRTSAPFPCVLGGYSFEAMLIAAESKREEEKAKGVNMDDSTENPDIVPFEDNEEEEEDSEEEEEGSGQASLGRGRGRGLMWPPHMPMVRGGRPMLGVRGFPPMMMGADGFGFGAVTPDGFAAPDLFGPRMFQPFGGPRFSGNFSGLAQPGAIFPGTGLGMMMGGGRAPFMGGMAMAGVGAVRANRPMGMPPLIRPPLPPSANPRILKRDQRRSASDQSERYEAGSDQGNKGHETAGLDDQTRFQPGAKQYDGSFGPRGSFRDDESESEDEAPRRSRHGEGKRKRRGSDGETISDQWETPNE</sequence>
<keyword evidence="3" id="KW-1185">Reference proteome</keyword>
<name>A0A843W7K6_COLES</name>
<feature type="compositionally biased region" description="Acidic residues" evidence="1">
    <location>
        <begin position="108"/>
        <end position="125"/>
    </location>
</feature>
<dbReference type="OrthoDB" id="306690at2759"/>
<feature type="region of interest" description="Disordered" evidence="1">
    <location>
        <begin position="89"/>
        <end position="144"/>
    </location>
</feature>
<evidence type="ECO:0000313" key="2">
    <source>
        <dbReference type="EMBL" id="MQM03347.1"/>
    </source>
</evidence>
<dbReference type="Proteomes" id="UP000652761">
    <property type="component" value="Unassembled WGS sequence"/>
</dbReference>
<feature type="compositionally biased region" description="Polar residues" evidence="1">
    <location>
        <begin position="350"/>
        <end position="361"/>
    </location>
</feature>